<dbReference type="AlphaFoldDB" id="A0A9Q8ZFD4"/>
<dbReference type="InterPro" id="IPR042188">
    <property type="entry name" value="MmgE/PrpD_sf_2"/>
</dbReference>
<keyword evidence="5" id="KW-1185">Reference proteome</keyword>
<comment type="similarity">
    <text evidence="1">Belongs to the PrpD family.</text>
</comment>
<organism evidence="4 5">
    <name type="scientific">Curvularia clavata</name>
    <dbReference type="NCBI Taxonomy" id="95742"/>
    <lineage>
        <taxon>Eukaryota</taxon>
        <taxon>Fungi</taxon>
        <taxon>Dikarya</taxon>
        <taxon>Ascomycota</taxon>
        <taxon>Pezizomycotina</taxon>
        <taxon>Dothideomycetes</taxon>
        <taxon>Pleosporomycetidae</taxon>
        <taxon>Pleosporales</taxon>
        <taxon>Pleosporineae</taxon>
        <taxon>Pleosporaceae</taxon>
        <taxon>Curvularia</taxon>
    </lineage>
</organism>
<dbReference type="SUPFAM" id="SSF103378">
    <property type="entry name" value="2-methylcitrate dehydratase PrpD"/>
    <property type="match status" value="1"/>
</dbReference>
<dbReference type="PANTHER" id="PTHR16943:SF8">
    <property type="entry name" value="2-METHYLCITRATE DEHYDRATASE"/>
    <property type="match status" value="1"/>
</dbReference>
<reference evidence="4" key="1">
    <citation type="submission" date="2021-12" db="EMBL/GenBank/DDBJ databases">
        <title>Curvularia clavata genome.</title>
        <authorList>
            <person name="Cao Y."/>
        </authorList>
    </citation>
    <scope>NUCLEOTIDE SEQUENCE</scope>
    <source>
        <strain evidence="4">Yc1106</strain>
    </source>
</reference>
<feature type="domain" description="MmgE/PrpD C-terminal" evidence="3">
    <location>
        <begin position="266"/>
        <end position="425"/>
    </location>
</feature>
<name>A0A9Q8ZFD4_CURCL</name>
<dbReference type="Pfam" id="PF19305">
    <property type="entry name" value="MmgE_PrpD_C"/>
    <property type="match status" value="1"/>
</dbReference>
<evidence type="ECO:0000313" key="4">
    <source>
        <dbReference type="EMBL" id="USP81091.1"/>
    </source>
</evidence>
<dbReference type="InterPro" id="IPR005656">
    <property type="entry name" value="MmgE_PrpD"/>
</dbReference>
<evidence type="ECO:0000259" key="2">
    <source>
        <dbReference type="Pfam" id="PF03972"/>
    </source>
</evidence>
<evidence type="ECO:0000256" key="1">
    <source>
        <dbReference type="ARBA" id="ARBA00006174"/>
    </source>
</evidence>
<dbReference type="Gene3D" id="1.10.4100.10">
    <property type="entry name" value="2-methylcitrate dehydratase PrpD"/>
    <property type="match status" value="1"/>
</dbReference>
<dbReference type="Pfam" id="PF03972">
    <property type="entry name" value="MmgE_PrpD_N"/>
    <property type="match status" value="1"/>
</dbReference>
<dbReference type="OrthoDB" id="10267976at2759"/>
<dbReference type="Gene3D" id="3.30.1330.120">
    <property type="entry name" value="2-methylcitrate dehydratase PrpD"/>
    <property type="match status" value="1"/>
</dbReference>
<evidence type="ECO:0000259" key="3">
    <source>
        <dbReference type="Pfam" id="PF19305"/>
    </source>
</evidence>
<dbReference type="InterPro" id="IPR042183">
    <property type="entry name" value="MmgE/PrpD_sf_1"/>
</dbReference>
<proteinExistence type="inferred from homology"/>
<dbReference type="InterPro" id="IPR045337">
    <property type="entry name" value="MmgE_PrpD_C"/>
</dbReference>
<dbReference type="GO" id="GO:0016829">
    <property type="term" value="F:lyase activity"/>
    <property type="evidence" value="ECO:0007669"/>
    <property type="project" value="InterPro"/>
</dbReference>
<dbReference type="EMBL" id="CP089279">
    <property type="protein sequence ID" value="USP81091.1"/>
    <property type="molecule type" value="Genomic_DNA"/>
</dbReference>
<dbReference type="InterPro" id="IPR045336">
    <property type="entry name" value="MmgE_PrpD_N"/>
</dbReference>
<feature type="domain" description="MmgE/PrpD N-terminal" evidence="2">
    <location>
        <begin position="5"/>
        <end position="245"/>
    </location>
</feature>
<accession>A0A9Q8ZFD4</accession>
<protein>
    <submittedName>
        <fullName evidence="4">Uncharacterized protein</fullName>
    </submittedName>
</protein>
<sequence>MATKAMATWALALQFSQIPDPILSLSVKSVYNWAGCAIGGYAQPSAGIAYEAVAPFLGSHGNSTILGTDQLVDAQTAALINGIASHADDYDDTHRDNPIHPSGPVLSALLAVAEWKAPVSGRDFITAFVAGVEAECKLGVSVFPEHYNVGWHITSTVGSVGAAVAVGKLVGLNSSQLEQAISIASVQVTGMHESFGTDTKPFHVGRAAQNGLMAVILAQKGFSGSLKGLEAPRGWAHVVSTRENLTAEVDTLGKFWEMSLNTFKPFPCDRIIHPAIDGWIQVRKQALDQGLDLKDITNVTARTAPRVLFLTDNKTPKTGLEGKFSVYHAAAVALLDGEATPTQFTDDKVRNQTVIALREKVSVTSDESVEEHEAFVTVEFGSGKNIELHVEHAIGSYENPLSDDFLKTKFLEQVAKMIGEDRAQKAYRAFSGIANTTDVGKLARSYRS</sequence>
<dbReference type="PANTHER" id="PTHR16943">
    <property type="entry name" value="2-METHYLCITRATE DEHYDRATASE-RELATED"/>
    <property type="match status" value="1"/>
</dbReference>
<dbReference type="VEuPathDB" id="FungiDB:yc1106_08365"/>
<evidence type="ECO:0000313" key="5">
    <source>
        <dbReference type="Proteomes" id="UP001056012"/>
    </source>
</evidence>
<dbReference type="Proteomes" id="UP001056012">
    <property type="component" value="Chromosome 6"/>
</dbReference>
<gene>
    <name evidence="4" type="ORF">yc1106_08365</name>
</gene>
<dbReference type="InterPro" id="IPR036148">
    <property type="entry name" value="MmgE/PrpD_sf"/>
</dbReference>